<dbReference type="GO" id="GO:0032993">
    <property type="term" value="C:protein-DNA complex"/>
    <property type="evidence" value="ECO:0007669"/>
    <property type="project" value="TreeGrafter"/>
</dbReference>
<dbReference type="Pfam" id="PF00486">
    <property type="entry name" value="Trans_reg_C"/>
    <property type="match status" value="1"/>
</dbReference>
<dbReference type="OrthoDB" id="9802426at2"/>
<gene>
    <name evidence="11" type="ORF">Back11_25010</name>
</gene>
<keyword evidence="2 7" id="KW-0597">Phosphoprotein</keyword>
<dbReference type="Pfam" id="PF00072">
    <property type="entry name" value="Response_reg"/>
    <property type="match status" value="1"/>
</dbReference>
<evidence type="ECO:0000256" key="7">
    <source>
        <dbReference type="PROSITE-ProRule" id="PRU00169"/>
    </source>
</evidence>
<dbReference type="GO" id="GO:0006355">
    <property type="term" value="P:regulation of DNA-templated transcription"/>
    <property type="evidence" value="ECO:0007669"/>
    <property type="project" value="InterPro"/>
</dbReference>
<dbReference type="PANTHER" id="PTHR48111:SF1">
    <property type="entry name" value="TWO-COMPONENT RESPONSE REGULATOR ORR33"/>
    <property type="match status" value="1"/>
</dbReference>
<keyword evidence="4" id="KW-0805">Transcription regulation</keyword>
<dbReference type="InterPro" id="IPR036388">
    <property type="entry name" value="WH-like_DNA-bd_sf"/>
</dbReference>
<dbReference type="PANTHER" id="PTHR48111">
    <property type="entry name" value="REGULATOR OF RPOS"/>
    <property type="match status" value="1"/>
</dbReference>
<keyword evidence="3" id="KW-0902">Two-component regulatory system</keyword>
<dbReference type="GO" id="GO:0000156">
    <property type="term" value="F:phosphorelay response regulator activity"/>
    <property type="evidence" value="ECO:0007669"/>
    <property type="project" value="TreeGrafter"/>
</dbReference>
<dbReference type="SMART" id="SM00862">
    <property type="entry name" value="Trans_reg_C"/>
    <property type="match status" value="1"/>
</dbReference>
<dbReference type="SUPFAM" id="SSF46894">
    <property type="entry name" value="C-terminal effector domain of the bipartite response regulators"/>
    <property type="match status" value="1"/>
</dbReference>
<dbReference type="RefSeq" id="WP_125666175.1">
    <property type="nucleotide sequence ID" value="NZ_JACHXC010000006.1"/>
</dbReference>
<organism evidence="11 12">
    <name type="scientific">Paenibacillus baekrokdamisoli</name>
    <dbReference type="NCBI Taxonomy" id="1712516"/>
    <lineage>
        <taxon>Bacteria</taxon>
        <taxon>Bacillati</taxon>
        <taxon>Bacillota</taxon>
        <taxon>Bacilli</taxon>
        <taxon>Bacillales</taxon>
        <taxon>Paenibacillaceae</taxon>
        <taxon>Paenibacillus</taxon>
    </lineage>
</organism>
<evidence type="ECO:0000259" key="10">
    <source>
        <dbReference type="PROSITE" id="PS51755"/>
    </source>
</evidence>
<dbReference type="Gene3D" id="1.10.10.10">
    <property type="entry name" value="Winged helix-like DNA-binding domain superfamily/Winged helix DNA-binding domain"/>
    <property type="match status" value="1"/>
</dbReference>
<protein>
    <submittedName>
        <fullName evidence="11">DNA-binding response regulator</fullName>
    </submittedName>
</protein>
<dbReference type="EMBL" id="AP019308">
    <property type="protein sequence ID" value="BBH21156.1"/>
    <property type="molecule type" value="Genomic_DNA"/>
</dbReference>
<accession>A0A3G9IRX6</accession>
<dbReference type="PROSITE" id="PS51755">
    <property type="entry name" value="OMPR_PHOB"/>
    <property type="match status" value="1"/>
</dbReference>
<feature type="modified residue" description="4-aspartylphosphate" evidence="7">
    <location>
        <position position="51"/>
    </location>
</feature>
<proteinExistence type="predicted"/>
<evidence type="ECO:0000313" key="11">
    <source>
        <dbReference type="EMBL" id="BBH21156.1"/>
    </source>
</evidence>
<dbReference type="PROSITE" id="PS50110">
    <property type="entry name" value="RESPONSE_REGULATORY"/>
    <property type="match status" value="1"/>
</dbReference>
<dbReference type="SUPFAM" id="SSF52172">
    <property type="entry name" value="CheY-like"/>
    <property type="match status" value="1"/>
</dbReference>
<evidence type="ECO:0000256" key="8">
    <source>
        <dbReference type="PROSITE-ProRule" id="PRU01091"/>
    </source>
</evidence>
<keyword evidence="6" id="KW-0804">Transcription</keyword>
<feature type="DNA-binding region" description="OmpR/PhoB-type" evidence="8">
    <location>
        <begin position="134"/>
        <end position="233"/>
    </location>
</feature>
<dbReference type="InterPro" id="IPR001789">
    <property type="entry name" value="Sig_transdc_resp-reg_receiver"/>
</dbReference>
<dbReference type="AlphaFoldDB" id="A0A3G9IRX6"/>
<dbReference type="CDD" id="cd00383">
    <property type="entry name" value="trans_reg_C"/>
    <property type="match status" value="1"/>
</dbReference>
<dbReference type="InterPro" id="IPR016032">
    <property type="entry name" value="Sig_transdc_resp-reg_C-effctor"/>
</dbReference>
<evidence type="ECO:0000256" key="1">
    <source>
        <dbReference type="ARBA" id="ARBA00004496"/>
    </source>
</evidence>
<dbReference type="InterPro" id="IPR001867">
    <property type="entry name" value="OmpR/PhoB-type_DNA-bd"/>
</dbReference>
<evidence type="ECO:0000259" key="9">
    <source>
        <dbReference type="PROSITE" id="PS50110"/>
    </source>
</evidence>
<name>A0A3G9IRX6_9BACL</name>
<feature type="domain" description="Response regulatory" evidence="9">
    <location>
        <begin position="2"/>
        <end position="116"/>
    </location>
</feature>
<keyword evidence="5 8" id="KW-0238">DNA-binding</keyword>
<dbReference type="SMART" id="SM00448">
    <property type="entry name" value="REC"/>
    <property type="match status" value="1"/>
</dbReference>
<dbReference type="InterPro" id="IPR011006">
    <property type="entry name" value="CheY-like_superfamily"/>
</dbReference>
<dbReference type="FunFam" id="1.10.10.10:FF:000018">
    <property type="entry name" value="DNA-binding response regulator ResD"/>
    <property type="match status" value="1"/>
</dbReference>
<dbReference type="Proteomes" id="UP000275368">
    <property type="component" value="Chromosome"/>
</dbReference>
<dbReference type="Gene3D" id="6.10.250.690">
    <property type="match status" value="1"/>
</dbReference>
<dbReference type="Gene3D" id="3.40.50.2300">
    <property type="match status" value="1"/>
</dbReference>
<dbReference type="GO" id="GO:0005829">
    <property type="term" value="C:cytosol"/>
    <property type="evidence" value="ECO:0007669"/>
    <property type="project" value="TreeGrafter"/>
</dbReference>
<evidence type="ECO:0000256" key="4">
    <source>
        <dbReference type="ARBA" id="ARBA00023015"/>
    </source>
</evidence>
<comment type="subcellular location">
    <subcellularLocation>
        <location evidence="1">Cytoplasm</location>
    </subcellularLocation>
</comment>
<feature type="domain" description="OmpR/PhoB-type" evidence="10">
    <location>
        <begin position="134"/>
        <end position="233"/>
    </location>
</feature>
<dbReference type="InterPro" id="IPR039420">
    <property type="entry name" value="WalR-like"/>
</dbReference>
<dbReference type="KEGG" id="pbk:Back11_25010"/>
<dbReference type="GO" id="GO:0000976">
    <property type="term" value="F:transcription cis-regulatory region binding"/>
    <property type="evidence" value="ECO:0007669"/>
    <property type="project" value="TreeGrafter"/>
</dbReference>
<evidence type="ECO:0000256" key="6">
    <source>
        <dbReference type="ARBA" id="ARBA00023163"/>
    </source>
</evidence>
<keyword evidence="12" id="KW-1185">Reference proteome</keyword>
<sequence>MVIVWVEDEVKLLDECKFFLEQEGFQVVGAMSYDEAIQRIKDTKPELLIVDWMLPGVGNGLDLCKINEREWKLPIIMVTAKSDEFDKVLALELGADDYIQKPFGLRELSARIKAVMRRSRRSTGQSQAVTEQAEGTINRGRLVIRPDSFSVKKNDLPVELTRTEFLLLWKLAAHPGRVYTRSHLLEEALGNAYLGFERTIDSHIRNLRHKIEDNQAEPEYILTVYGVGYKFNEEAIS</sequence>
<evidence type="ECO:0000256" key="3">
    <source>
        <dbReference type="ARBA" id="ARBA00023012"/>
    </source>
</evidence>
<reference evidence="11 12" key="1">
    <citation type="submission" date="2018-11" db="EMBL/GenBank/DDBJ databases">
        <title>Complete genome sequence of Paenibacillus baekrokdamisoli strain KCTC 33723.</title>
        <authorList>
            <person name="Kang S.W."/>
            <person name="Lee K.C."/>
            <person name="Kim K.K."/>
            <person name="Kim J.S."/>
            <person name="Kim D.S."/>
            <person name="Ko S.H."/>
            <person name="Yang S.H."/>
            <person name="Lee J.S."/>
        </authorList>
    </citation>
    <scope>NUCLEOTIDE SEQUENCE [LARGE SCALE GENOMIC DNA]</scope>
    <source>
        <strain evidence="11 12">KCTC 33723</strain>
    </source>
</reference>
<evidence type="ECO:0000256" key="2">
    <source>
        <dbReference type="ARBA" id="ARBA00022553"/>
    </source>
</evidence>
<evidence type="ECO:0000313" key="12">
    <source>
        <dbReference type="Proteomes" id="UP000275368"/>
    </source>
</evidence>
<evidence type="ECO:0000256" key="5">
    <source>
        <dbReference type="ARBA" id="ARBA00023125"/>
    </source>
</evidence>